<evidence type="ECO:0000313" key="2">
    <source>
        <dbReference type="EMBL" id="OAI04323.1"/>
    </source>
</evidence>
<keyword evidence="1" id="KW-1133">Transmembrane helix</keyword>
<organism evidence="2 3">
    <name type="scientific">Methylomonas methanica</name>
    <dbReference type="NCBI Taxonomy" id="421"/>
    <lineage>
        <taxon>Bacteria</taxon>
        <taxon>Pseudomonadati</taxon>
        <taxon>Pseudomonadota</taxon>
        <taxon>Gammaproteobacteria</taxon>
        <taxon>Methylococcales</taxon>
        <taxon>Methylococcaceae</taxon>
        <taxon>Methylomonas</taxon>
    </lineage>
</organism>
<proteinExistence type="predicted"/>
<dbReference type="AlphaFoldDB" id="A0A177MG43"/>
<gene>
    <name evidence="2" type="ORF">A1353_13760</name>
</gene>
<dbReference type="EMBL" id="LUUH01000051">
    <property type="protein sequence ID" value="OAI04323.1"/>
    <property type="molecule type" value="Genomic_DNA"/>
</dbReference>
<keyword evidence="1" id="KW-0812">Transmembrane</keyword>
<feature type="transmembrane region" description="Helical" evidence="1">
    <location>
        <begin position="73"/>
        <end position="89"/>
    </location>
</feature>
<dbReference type="Proteomes" id="UP000077763">
    <property type="component" value="Unassembled WGS sequence"/>
</dbReference>
<feature type="transmembrane region" description="Helical" evidence="1">
    <location>
        <begin position="7"/>
        <end position="28"/>
    </location>
</feature>
<evidence type="ECO:0000313" key="3">
    <source>
        <dbReference type="Proteomes" id="UP000077763"/>
    </source>
</evidence>
<feature type="transmembrane region" description="Helical" evidence="1">
    <location>
        <begin position="40"/>
        <end position="61"/>
    </location>
</feature>
<name>A0A177MG43_METMH</name>
<keyword evidence="1" id="KW-0472">Membrane</keyword>
<reference evidence="2 3" key="1">
    <citation type="submission" date="2016-03" db="EMBL/GenBank/DDBJ databases">
        <authorList>
            <person name="Ploux O."/>
        </authorList>
    </citation>
    <scope>NUCLEOTIDE SEQUENCE [LARGE SCALE GENOMIC DNA]</scope>
    <source>
        <strain evidence="2 3">R-45371</strain>
    </source>
</reference>
<accession>A0A177MG43</accession>
<protein>
    <submittedName>
        <fullName evidence="2">Uncharacterized protein</fullName>
    </submittedName>
</protein>
<sequence length="91" mass="9894">MNKLSHKLLIFALIITLPSLGCFSYYTFEATNAGAIAKLSELAVLLAYPTLVISLTTFIVLRTSKSPPRIRSWLVGSCLIVSAAILLIARL</sequence>
<comment type="caution">
    <text evidence="2">The sequence shown here is derived from an EMBL/GenBank/DDBJ whole genome shotgun (WGS) entry which is preliminary data.</text>
</comment>
<evidence type="ECO:0000256" key="1">
    <source>
        <dbReference type="SAM" id="Phobius"/>
    </source>
</evidence>